<protein>
    <recommendedName>
        <fullName evidence="2">Xylanase inhibitor C-terminal domain-containing protein</fullName>
    </recommendedName>
</protein>
<proteinExistence type="predicted"/>
<dbReference type="SUPFAM" id="SSF50630">
    <property type="entry name" value="Acid proteases"/>
    <property type="match status" value="1"/>
</dbReference>
<feature type="domain" description="Xylanase inhibitor C-terminal" evidence="2">
    <location>
        <begin position="1"/>
        <end position="52"/>
    </location>
</feature>
<reference evidence="3" key="1">
    <citation type="submission" date="2019-03" db="EMBL/GenBank/DDBJ databases">
        <authorList>
            <person name="Mank J."/>
            <person name="Almeida P."/>
        </authorList>
    </citation>
    <scope>NUCLEOTIDE SEQUENCE</scope>
    <source>
        <strain evidence="3">78183</strain>
    </source>
</reference>
<dbReference type="EMBL" id="CAADRP010001584">
    <property type="protein sequence ID" value="VFU42506.1"/>
    <property type="molecule type" value="Genomic_DNA"/>
</dbReference>
<dbReference type="AlphaFoldDB" id="A0A6N2LLS2"/>
<evidence type="ECO:0000259" key="2">
    <source>
        <dbReference type="Pfam" id="PF14541"/>
    </source>
</evidence>
<organism evidence="3">
    <name type="scientific">Salix viminalis</name>
    <name type="common">Common osier</name>
    <name type="synonym">Basket willow</name>
    <dbReference type="NCBI Taxonomy" id="40686"/>
    <lineage>
        <taxon>Eukaryota</taxon>
        <taxon>Viridiplantae</taxon>
        <taxon>Streptophyta</taxon>
        <taxon>Embryophyta</taxon>
        <taxon>Tracheophyta</taxon>
        <taxon>Spermatophyta</taxon>
        <taxon>Magnoliopsida</taxon>
        <taxon>eudicotyledons</taxon>
        <taxon>Gunneridae</taxon>
        <taxon>Pentapetalae</taxon>
        <taxon>rosids</taxon>
        <taxon>fabids</taxon>
        <taxon>Malpighiales</taxon>
        <taxon>Salicaceae</taxon>
        <taxon>Saliceae</taxon>
        <taxon>Salix</taxon>
    </lineage>
</organism>
<name>A0A6N2LLS2_SALVM</name>
<dbReference type="InterPro" id="IPR032799">
    <property type="entry name" value="TAXi_C"/>
</dbReference>
<evidence type="ECO:0000256" key="1">
    <source>
        <dbReference type="SAM" id="MobiDB-lite"/>
    </source>
</evidence>
<dbReference type="Pfam" id="PF14541">
    <property type="entry name" value="TAXi_C"/>
    <property type="match status" value="1"/>
</dbReference>
<dbReference type="InterPro" id="IPR021109">
    <property type="entry name" value="Peptidase_aspartic_dom_sf"/>
</dbReference>
<feature type="region of interest" description="Disordered" evidence="1">
    <location>
        <begin position="69"/>
        <end position="89"/>
    </location>
</feature>
<sequence length="232" mass="26149">MGSTRVGPAVPQIDLVLQNSGVFWRIFGANSMVQGKSDVLCLGFVDGGLEGSPTKLGRSPTLLAWAGPSAGRVQAQPKSSLKTKELPTDHQDSFNGRCRWVEEFEVVLPVVVASEMMAYGGWRQRWKVALLFTDHDESFNGRCLWVEEDEMVLPHSSVSFVTEEAATVVASQIANRSQEKHEFVAYYKMQFRLFLWWDPLQFSAAYCVTKHCSADYRSKRRCNHNAKRAPRD</sequence>
<accession>A0A6N2LLS2</accession>
<dbReference type="Gene3D" id="2.40.70.10">
    <property type="entry name" value="Acid Proteases"/>
    <property type="match status" value="1"/>
</dbReference>
<gene>
    <name evidence="3" type="ORF">SVIM_LOCUS255547</name>
</gene>
<evidence type="ECO:0000313" key="3">
    <source>
        <dbReference type="EMBL" id="VFU42506.1"/>
    </source>
</evidence>